<keyword evidence="2" id="KW-0732">Signal</keyword>
<evidence type="ECO:0000256" key="1">
    <source>
        <dbReference type="SAM" id="MobiDB-lite"/>
    </source>
</evidence>
<gene>
    <name evidence="3" type="primary">AVEN_162333_1</name>
    <name evidence="3" type="ORF">TNCT_218011</name>
</gene>
<feature type="chain" id="PRO_5036464079" description="Secreted protein" evidence="2">
    <location>
        <begin position="21"/>
        <end position="158"/>
    </location>
</feature>
<comment type="caution">
    <text evidence="3">The sequence shown here is derived from an EMBL/GenBank/DDBJ whole genome shotgun (WGS) entry which is preliminary data.</text>
</comment>
<dbReference type="EMBL" id="BMAO01019248">
    <property type="protein sequence ID" value="GFR29309.1"/>
    <property type="molecule type" value="Genomic_DNA"/>
</dbReference>
<feature type="region of interest" description="Disordered" evidence="1">
    <location>
        <begin position="24"/>
        <end position="86"/>
    </location>
</feature>
<sequence length="158" mass="17223">MANLLKVLATWLVLVTAVLAHGQYEDNSSSSGSSSSSSNRKPHSNLFVALTPSGQMFHKKPPSPSTQQVYHQLPDGTGPASLPDESGYRIPWIEMIPRRENRGRRVKKLPGQSGGGHVQPKVKSSIPVDTNPTAREARGRDNNRYDVPLIEKGFLKAG</sequence>
<evidence type="ECO:0000313" key="3">
    <source>
        <dbReference type="EMBL" id="GFR29309.1"/>
    </source>
</evidence>
<feature type="compositionally biased region" description="Low complexity" evidence="1">
    <location>
        <begin position="28"/>
        <end position="38"/>
    </location>
</feature>
<name>A0A8X6HST6_TRICU</name>
<evidence type="ECO:0008006" key="5">
    <source>
        <dbReference type="Google" id="ProtNLM"/>
    </source>
</evidence>
<feature type="region of interest" description="Disordered" evidence="1">
    <location>
        <begin position="101"/>
        <end position="142"/>
    </location>
</feature>
<evidence type="ECO:0000313" key="4">
    <source>
        <dbReference type="Proteomes" id="UP000887116"/>
    </source>
</evidence>
<feature type="signal peptide" evidence="2">
    <location>
        <begin position="1"/>
        <end position="20"/>
    </location>
</feature>
<evidence type="ECO:0000256" key="2">
    <source>
        <dbReference type="SAM" id="SignalP"/>
    </source>
</evidence>
<proteinExistence type="predicted"/>
<organism evidence="3 4">
    <name type="scientific">Trichonephila clavata</name>
    <name type="common">Joro spider</name>
    <name type="synonym">Nephila clavata</name>
    <dbReference type="NCBI Taxonomy" id="2740835"/>
    <lineage>
        <taxon>Eukaryota</taxon>
        <taxon>Metazoa</taxon>
        <taxon>Ecdysozoa</taxon>
        <taxon>Arthropoda</taxon>
        <taxon>Chelicerata</taxon>
        <taxon>Arachnida</taxon>
        <taxon>Araneae</taxon>
        <taxon>Araneomorphae</taxon>
        <taxon>Entelegynae</taxon>
        <taxon>Araneoidea</taxon>
        <taxon>Nephilidae</taxon>
        <taxon>Trichonephila</taxon>
    </lineage>
</organism>
<protein>
    <recommendedName>
        <fullName evidence="5">Secreted protein</fullName>
    </recommendedName>
</protein>
<dbReference type="AlphaFoldDB" id="A0A8X6HST6"/>
<reference evidence="3" key="1">
    <citation type="submission" date="2020-07" db="EMBL/GenBank/DDBJ databases">
        <title>Multicomponent nature underlies the extraordinary mechanical properties of spider dragline silk.</title>
        <authorList>
            <person name="Kono N."/>
            <person name="Nakamura H."/>
            <person name="Mori M."/>
            <person name="Yoshida Y."/>
            <person name="Ohtoshi R."/>
            <person name="Malay A.D."/>
            <person name="Moran D.A.P."/>
            <person name="Tomita M."/>
            <person name="Numata K."/>
            <person name="Arakawa K."/>
        </authorList>
    </citation>
    <scope>NUCLEOTIDE SEQUENCE</scope>
</reference>
<dbReference type="OrthoDB" id="6425596at2759"/>
<keyword evidence="4" id="KW-1185">Reference proteome</keyword>
<accession>A0A8X6HST6</accession>
<dbReference type="Proteomes" id="UP000887116">
    <property type="component" value="Unassembled WGS sequence"/>
</dbReference>